<evidence type="ECO:0000313" key="2">
    <source>
        <dbReference type="Proteomes" id="UP001063166"/>
    </source>
</evidence>
<sequence>MNKAGIGLKLGTVSRSVDVLTGSTRQVGQLSVHVGQEIIAFCNKYIATIAFQQSMFRAFNGIFAEST</sequence>
<protein>
    <submittedName>
        <fullName evidence="1">Uncharacterized protein</fullName>
    </submittedName>
</protein>
<dbReference type="Proteomes" id="UP001063166">
    <property type="component" value="Unassembled WGS sequence"/>
</dbReference>
<organism evidence="1 2">
    <name type="scientific">Lyophyllum shimeji</name>
    <name type="common">Hon-shimeji</name>
    <name type="synonym">Tricholoma shimeji</name>
    <dbReference type="NCBI Taxonomy" id="47721"/>
    <lineage>
        <taxon>Eukaryota</taxon>
        <taxon>Fungi</taxon>
        <taxon>Dikarya</taxon>
        <taxon>Basidiomycota</taxon>
        <taxon>Agaricomycotina</taxon>
        <taxon>Agaricomycetes</taxon>
        <taxon>Agaricomycetidae</taxon>
        <taxon>Agaricales</taxon>
        <taxon>Tricholomatineae</taxon>
        <taxon>Lyophyllaceae</taxon>
        <taxon>Lyophyllum</taxon>
    </lineage>
</organism>
<keyword evidence="2" id="KW-1185">Reference proteome</keyword>
<name>A0A9P3URU9_LYOSH</name>
<dbReference type="EMBL" id="BRPK01000008">
    <property type="protein sequence ID" value="GLB40526.1"/>
    <property type="molecule type" value="Genomic_DNA"/>
</dbReference>
<comment type="caution">
    <text evidence="1">The sequence shown here is derived from an EMBL/GenBank/DDBJ whole genome shotgun (WGS) entry which is preliminary data.</text>
</comment>
<accession>A0A9P3URU9</accession>
<reference evidence="1" key="1">
    <citation type="submission" date="2022-07" db="EMBL/GenBank/DDBJ databases">
        <title>The genome of Lyophyllum shimeji provides insight into the initial evolution of ectomycorrhizal fungal genome.</title>
        <authorList>
            <person name="Kobayashi Y."/>
            <person name="Shibata T."/>
            <person name="Hirakawa H."/>
            <person name="Shigenobu S."/>
            <person name="Nishiyama T."/>
            <person name="Yamada A."/>
            <person name="Hasebe M."/>
            <person name="Kawaguchi M."/>
        </authorList>
    </citation>
    <scope>NUCLEOTIDE SEQUENCE</scope>
    <source>
        <strain evidence="1">AT787</strain>
    </source>
</reference>
<proteinExistence type="predicted"/>
<evidence type="ECO:0000313" key="1">
    <source>
        <dbReference type="EMBL" id="GLB40526.1"/>
    </source>
</evidence>
<dbReference type="AlphaFoldDB" id="A0A9P3URU9"/>
<gene>
    <name evidence="1" type="ORF">LshimejAT787_0803970</name>
</gene>